<organism evidence="1">
    <name type="scientific">Amblyomma aureolatum</name>
    <dbReference type="NCBI Taxonomy" id="187763"/>
    <lineage>
        <taxon>Eukaryota</taxon>
        <taxon>Metazoa</taxon>
        <taxon>Ecdysozoa</taxon>
        <taxon>Arthropoda</taxon>
        <taxon>Chelicerata</taxon>
        <taxon>Arachnida</taxon>
        <taxon>Acari</taxon>
        <taxon>Parasitiformes</taxon>
        <taxon>Ixodida</taxon>
        <taxon>Ixodoidea</taxon>
        <taxon>Ixodidae</taxon>
        <taxon>Amblyomminae</taxon>
        <taxon>Amblyomma</taxon>
    </lineage>
</organism>
<accession>A0A1E1X0A4</accession>
<protein>
    <submittedName>
        <fullName evidence="1">Uncharacterized protein</fullName>
    </submittedName>
</protein>
<reference evidence="1" key="1">
    <citation type="journal article" date="2017" name="Front. Cell. Infect. Microbiol.">
        <title>The Distinct Transcriptional Response of the Midgut of Amblyomma sculptum and Amblyomma aureolatum Ticks to Rickettsia rickettsii Correlates to Their Differences in Susceptibility to Infection.</title>
        <authorList>
            <person name="Martins L.A."/>
            <person name="Galletti M.F.B.M."/>
            <person name="Ribeiro J.M."/>
            <person name="Fujita A."/>
            <person name="Costa F.B."/>
            <person name="Labruna M.B."/>
            <person name="Daffre S."/>
            <person name="Fogaca A.C."/>
        </authorList>
    </citation>
    <scope>NUCLEOTIDE SEQUENCE</scope>
</reference>
<evidence type="ECO:0000313" key="1">
    <source>
        <dbReference type="EMBL" id="JAT92677.1"/>
    </source>
</evidence>
<proteinExistence type="evidence at transcript level"/>
<sequence length="94" mass="10590">DDEFESAAFAASREECMPFEKFCCVVPQYKPGLTGKCKKRPVNGETCGIAQVRWSVTNNYYAPYHLDCPCVQPKFACLRNPRKFGKPGVCQIYG</sequence>
<dbReference type="EMBL" id="GFAC01006511">
    <property type="protein sequence ID" value="JAT92677.1"/>
    <property type="molecule type" value="mRNA"/>
</dbReference>
<name>A0A1E1X0A4_9ACAR</name>
<feature type="non-terminal residue" evidence="1">
    <location>
        <position position="1"/>
    </location>
</feature>
<dbReference type="AlphaFoldDB" id="A0A1E1X0A4"/>